<dbReference type="PROSITE" id="PS00194">
    <property type="entry name" value="THIOREDOXIN_1"/>
    <property type="match status" value="1"/>
</dbReference>
<proteinExistence type="predicted"/>
<gene>
    <name evidence="6" type="ORF">NQT62_11235</name>
</gene>
<dbReference type="Pfam" id="PF08534">
    <property type="entry name" value="Redoxin"/>
    <property type="match status" value="1"/>
</dbReference>
<name>A0ABT1WIZ2_9BURK</name>
<evidence type="ECO:0000256" key="2">
    <source>
        <dbReference type="ARBA" id="ARBA00022748"/>
    </source>
</evidence>
<dbReference type="EMBL" id="JANIGO010000003">
    <property type="protein sequence ID" value="MCQ8897006.1"/>
    <property type="molecule type" value="Genomic_DNA"/>
</dbReference>
<dbReference type="RefSeq" id="WP_256764795.1">
    <property type="nucleotide sequence ID" value="NZ_JANIGO010000003.1"/>
</dbReference>
<dbReference type="Proteomes" id="UP001204142">
    <property type="component" value="Unassembled WGS sequence"/>
</dbReference>
<dbReference type="InterPro" id="IPR013740">
    <property type="entry name" value="Redoxin"/>
</dbReference>
<protein>
    <submittedName>
        <fullName evidence="6">TlpA family protein disulfide reductase</fullName>
    </submittedName>
</protein>
<comment type="caution">
    <text evidence="6">The sequence shown here is derived from an EMBL/GenBank/DDBJ whole genome shotgun (WGS) entry which is preliminary data.</text>
</comment>
<accession>A0ABT1WIZ2</accession>
<dbReference type="PANTHER" id="PTHR42852:SF6">
    <property type="entry name" value="THIOL:DISULFIDE INTERCHANGE PROTEIN DSBE"/>
    <property type="match status" value="1"/>
</dbReference>
<dbReference type="InterPro" id="IPR036249">
    <property type="entry name" value="Thioredoxin-like_sf"/>
</dbReference>
<organism evidence="6 7">
    <name type="scientific">Limnobacter humi</name>
    <dbReference type="NCBI Taxonomy" id="1778671"/>
    <lineage>
        <taxon>Bacteria</taxon>
        <taxon>Pseudomonadati</taxon>
        <taxon>Pseudomonadota</taxon>
        <taxon>Betaproteobacteria</taxon>
        <taxon>Burkholderiales</taxon>
        <taxon>Burkholderiaceae</taxon>
        <taxon>Limnobacter</taxon>
    </lineage>
</organism>
<keyword evidence="4" id="KW-0676">Redox-active center</keyword>
<dbReference type="InterPro" id="IPR017937">
    <property type="entry name" value="Thioredoxin_CS"/>
</dbReference>
<keyword evidence="2" id="KW-0201">Cytochrome c-type biogenesis</keyword>
<feature type="domain" description="Thioredoxin" evidence="5">
    <location>
        <begin position="33"/>
        <end position="171"/>
    </location>
</feature>
<dbReference type="CDD" id="cd02966">
    <property type="entry name" value="TlpA_like_family"/>
    <property type="match status" value="1"/>
</dbReference>
<dbReference type="InterPro" id="IPR050553">
    <property type="entry name" value="Thioredoxin_ResA/DsbE_sf"/>
</dbReference>
<evidence type="ECO:0000259" key="5">
    <source>
        <dbReference type="PROSITE" id="PS51352"/>
    </source>
</evidence>
<evidence type="ECO:0000256" key="4">
    <source>
        <dbReference type="ARBA" id="ARBA00023284"/>
    </source>
</evidence>
<keyword evidence="7" id="KW-1185">Reference proteome</keyword>
<reference evidence="6 7" key="1">
    <citation type="submission" date="2022-07" db="EMBL/GenBank/DDBJ databases">
        <authorList>
            <person name="Xamxidin M."/>
            <person name="Wu M."/>
        </authorList>
    </citation>
    <scope>NUCLEOTIDE SEQUENCE [LARGE SCALE GENOMIC DNA]</scope>
    <source>
        <strain evidence="6 7">NBRC 111650</strain>
    </source>
</reference>
<comment type="subcellular location">
    <subcellularLocation>
        <location evidence="1">Cell envelope</location>
    </subcellularLocation>
</comment>
<dbReference type="PANTHER" id="PTHR42852">
    <property type="entry name" value="THIOL:DISULFIDE INTERCHANGE PROTEIN DSBE"/>
    <property type="match status" value="1"/>
</dbReference>
<sequence length="171" mass="18306">MMNKQWIPVLSGIAALAIGFFASVQLGLSPTGTHPTYPLAGQTFETPQGTTLDMAALKGKTVVVNFWATWCPPCVEEMPELNALYPELKAKNIELIGIAIDSPTNVKQFLEKTPVDYTVVLGGLTGTELAKKLGNTQGGLPFTVILNADGEKILTKAGRIHSDEIKAALVR</sequence>
<dbReference type="InterPro" id="IPR013766">
    <property type="entry name" value="Thioredoxin_domain"/>
</dbReference>
<dbReference type="Gene3D" id="3.40.30.10">
    <property type="entry name" value="Glutaredoxin"/>
    <property type="match status" value="1"/>
</dbReference>
<keyword evidence="3" id="KW-1015">Disulfide bond</keyword>
<evidence type="ECO:0000313" key="6">
    <source>
        <dbReference type="EMBL" id="MCQ8897006.1"/>
    </source>
</evidence>
<evidence type="ECO:0000256" key="1">
    <source>
        <dbReference type="ARBA" id="ARBA00004196"/>
    </source>
</evidence>
<dbReference type="SUPFAM" id="SSF52833">
    <property type="entry name" value="Thioredoxin-like"/>
    <property type="match status" value="1"/>
</dbReference>
<dbReference type="PROSITE" id="PS51352">
    <property type="entry name" value="THIOREDOXIN_2"/>
    <property type="match status" value="1"/>
</dbReference>
<evidence type="ECO:0000313" key="7">
    <source>
        <dbReference type="Proteomes" id="UP001204142"/>
    </source>
</evidence>
<evidence type="ECO:0000256" key="3">
    <source>
        <dbReference type="ARBA" id="ARBA00023157"/>
    </source>
</evidence>